<comment type="caution">
    <text evidence="14">The sequence shown here is derived from an EMBL/GenBank/DDBJ whole genome shotgun (WGS) entry which is preliminary data.</text>
</comment>
<keyword evidence="11 13" id="KW-0472">Membrane</keyword>
<dbReference type="EMBL" id="JADBJN010000003">
    <property type="protein sequence ID" value="KAG5670536.1"/>
    <property type="molecule type" value="Genomic_DNA"/>
</dbReference>
<evidence type="ECO:0000256" key="7">
    <source>
        <dbReference type="ARBA" id="ARBA00022927"/>
    </source>
</evidence>
<keyword evidence="10" id="KW-0906">Nuclear pore complex</keyword>
<dbReference type="GO" id="GO:0030674">
    <property type="term" value="F:protein-macromolecule adaptor activity"/>
    <property type="evidence" value="ECO:0007669"/>
    <property type="project" value="TreeGrafter"/>
</dbReference>
<feature type="transmembrane region" description="Helical" evidence="13">
    <location>
        <begin position="140"/>
        <end position="157"/>
    </location>
</feature>
<evidence type="ECO:0000256" key="4">
    <source>
        <dbReference type="ARBA" id="ARBA00022448"/>
    </source>
</evidence>
<dbReference type="GO" id="GO:0031965">
    <property type="term" value="C:nuclear membrane"/>
    <property type="evidence" value="ECO:0007669"/>
    <property type="project" value="UniProtKB-SubCell"/>
</dbReference>
<sequence>MQSPNVSFANSTQIFSSPIQHQMPTSPILLQNPSINSNSPVQKSFSYESECKKICLNRFKYVLFITATMQYLLFMIFSIPLNLKYLHPIEWFKEFFVILISPLTIISVIHGISCLNLLLKEKIYYPTRISRFIKSFTYEVLMTLLNFLIGLFTARMFVRYLDDYYKSPTIKNEDKIVLNECYSFLLFCGVFMRLYYHFKYRDHDFEELTFPTVNQSKFSQIKQEFFTSIKSSFAKSLMPTFHFIGFYIFFGSGFSYFLRKIYMLNASNASFWSTFAILFNIRLLFYSYILAAFILSNIKIMKKIVNMFATQPHQFSIAGTNTLILSKALELNKIKITLHLAAQDLFLLADNANDSRRKEFYSLSIPGGHPHNWKQLVQQILILIDTFSSDLKANIEYVAKNRNNNTSPNNLNIAMSRFYEQKRMIRETNEINGIRSFVTSPLKVTNEPTVEKRSQFLMNVKQKLMSNHLIAYLFGEEESGKLNFILSQNSQVIIWVVQGVSAIVARSVKEDNFGIIQHDIKAILKSFIKLKSVLDKAGAINTIAKDRNLYAVKAALRRSLYRIVTEFSSFFDDMMLDPEDIRALQTFVSFKEL</sequence>
<accession>A0A9J6BLE5</accession>
<dbReference type="OrthoDB" id="67850at2759"/>
<keyword evidence="8 13" id="KW-1133">Transmembrane helix</keyword>
<feature type="transmembrane region" description="Helical" evidence="13">
    <location>
        <begin position="240"/>
        <end position="258"/>
    </location>
</feature>
<keyword evidence="15" id="KW-1185">Reference proteome</keyword>
<dbReference type="GO" id="GO:0006999">
    <property type="term" value="P:nuclear pore organization"/>
    <property type="evidence" value="ECO:0007669"/>
    <property type="project" value="TreeGrafter"/>
</dbReference>
<keyword evidence="12" id="KW-0539">Nucleus</keyword>
<evidence type="ECO:0000256" key="6">
    <source>
        <dbReference type="ARBA" id="ARBA00022816"/>
    </source>
</evidence>
<evidence type="ECO:0000256" key="9">
    <source>
        <dbReference type="ARBA" id="ARBA00023010"/>
    </source>
</evidence>
<dbReference type="Proteomes" id="UP001107558">
    <property type="component" value="Chromosome 3"/>
</dbReference>
<dbReference type="PANTHER" id="PTHR13269:SF6">
    <property type="entry name" value="NUCLEOPORIN NDC1"/>
    <property type="match status" value="1"/>
</dbReference>
<organism evidence="14 15">
    <name type="scientific">Polypedilum vanderplanki</name>
    <name type="common">Sleeping chironomid midge</name>
    <dbReference type="NCBI Taxonomy" id="319348"/>
    <lineage>
        <taxon>Eukaryota</taxon>
        <taxon>Metazoa</taxon>
        <taxon>Ecdysozoa</taxon>
        <taxon>Arthropoda</taxon>
        <taxon>Hexapoda</taxon>
        <taxon>Insecta</taxon>
        <taxon>Pterygota</taxon>
        <taxon>Neoptera</taxon>
        <taxon>Endopterygota</taxon>
        <taxon>Diptera</taxon>
        <taxon>Nematocera</taxon>
        <taxon>Chironomoidea</taxon>
        <taxon>Chironomidae</taxon>
        <taxon>Chironominae</taxon>
        <taxon>Polypedilum</taxon>
        <taxon>Polypedilum</taxon>
    </lineage>
</organism>
<proteinExistence type="inferred from homology"/>
<evidence type="ECO:0000313" key="14">
    <source>
        <dbReference type="EMBL" id="KAG5670536.1"/>
    </source>
</evidence>
<dbReference type="GO" id="GO:0070762">
    <property type="term" value="C:nuclear pore transmembrane ring"/>
    <property type="evidence" value="ECO:0007669"/>
    <property type="project" value="TreeGrafter"/>
</dbReference>
<evidence type="ECO:0000256" key="11">
    <source>
        <dbReference type="ARBA" id="ARBA00023136"/>
    </source>
</evidence>
<evidence type="ECO:0000256" key="1">
    <source>
        <dbReference type="ARBA" id="ARBA00004232"/>
    </source>
</evidence>
<gene>
    <name evidence="14" type="ORF">PVAND_000793</name>
</gene>
<dbReference type="GO" id="GO:0051028">
    <property type="term" value="P:mRNA transport"/>
    <property type="evidence" value="ECO:0007669"/>
    <property type="project" value="UniProtKB-KW"/>
</dbReference>
<evidence type="ECO:0000256" key="13">
    <source>
        <dbReference type="SAM" id="Phobius"/>
    </source>
</evidence>
<protein>
    <recommendedName>
        <fullName evidence="16">Nucleoporin NDC1</fullName>
    </recommendedName>
</protein>
<keyword evidence="9" id="KW-0811">Translocation</keyword>
<evidence type="ECO:0000313" key="15">
    <source>
        <dbReference type="Proteomes" id="UP001107558"/>
    </source>
</evidence>
<evidence type="ECO:0000256" key="10">
    <source>
        <dbReference type="ARBA" id="ARBA00023132"/>
    </source>
</evidence>
<keyword evidence="7" id="KW-0653">Protein transport</keyword>
<feature type="transmembrane region" description="Helical" evidence="13">
    <location>
        <begin position="270"/>
        <end position="295"/>
    </location>
</feature>
<comment type="subcellular location">
    <subcellularLocation>
        <location evidence="1">Nucleus membrane</location>
        <topology evidence="1">Multi-pass membrane protein</topology>
    </subcellularLocation>
    <subcellularLocation>
        <location evidence="2">Nucleus</location>
        <location evidence="2">Nuclear pore complex</location>
    </subcellularLocation>
</comment>
<name>A0A9J6BLE5_POLVA</name>
<evidence type="ECO:0000256" key="12">
    <source>
        <dbReference type="ARBA" id="ARBA00023242"/>
    </source>
</evidence>
<dbReference type="PANTHER" id="PTHR13269">
    <property type="entry name" value="NUCLEOPORIN NDC1"/>
    <property type="match status" value="1"/>
</dbReference>
<dbReference type="Pfam" id="PF09531">
    <property type="entry name" value="Ndc1_Nup"/>
    <property type="match status" value="1"/>
</dbReference>
<evidence type="ECO:0000256" key="3">
    <source>
        <dbReference type="ARBA" id="ARBA00005760"/>
    </source>
</evidence>
<dbReference type="AlphaFoldDB" id="A0A9J6BLE5"/>
<keyword evidence="5 13" id="KW-0812">Transmembrane</keyword>
<reference evidence="14" key="1">
    <citation type="submission" date="2021-03" db="EMBL/GenBank/DDBJ databases">
        <title>Chromosome level genome of the anhydrobiotic midge Polypedilum vanderplanki.</title>
        <authorList>
            <person name="Yoshida Y."/>
            <person name="Kikawada T."/>
            <person name="Gusev O."/>
        </authorList>
    </citation>
    <scope>NUCLEOTIDE SEQUENCE</scope>
    <source>
        <strain evidence="14">NIAS01</strain>
        <tissue evidence="14">Whole body or cell culture</tissue>
    </source>
</reference>
<evidence type="ECO:0000256" key="2">
    <source>
        <dbReference type="ARBA" id="ARBA00004567"/>
    </source>
</evidence>
<comment type="similarity">
    <text evidence="3">Belongs to the NDC1 family.</text>
</comment>
<evidence type="ECO:0000256" key="8">
    <source>
        <dbReference type="ARBA" id="ARBA00022989"/>
    </source>
</evidence>
<keyword evidence="4" id="KW-0813">Transport</keyword>
<feature type="transmembrane region" description="Helical" evidence="13">
    <location>
        <begin position="95"/>
        <end position="119"/>
    </location>
</feature>
<keyword evidence="6" id="KW-0509">mRNA transport</keyword>
<evidence type="ECO:0008006" key="16">
    <source>
        <dbReference type="Google" id="ProtNLM"/>
    </source>
</evidence>
<dbReference type="InterPro" id="IPR019049">
    <property type="entry name" value="Nucleoporin_prot_Ndc1/Nup"/>
</dbReference>
<feature type="transmembrane region" description="Helical" evidence="13">
    <location>
        <begin position="61"/>
        <end position="83"/>
    </location>
</feature>
<evidence type="ECO:0000256" key="5">
    <source>
        <dbReference type="ARBA" id="ARBA00022692"/>
    </source>
</evidence>
<dbReference type="GO" id="GO:0015031">
    <property type="term" value="P:protein transport"/>
    <property type="evidence" value="ECO:0007669"/>
    <property type="project" value="UniProtKB-KW"/>
</dbReference>